<comment type="caution">
    <text evidence="3">The sequence shown here is derived from an EMBL/GenBank/DDBJ whole genome shotgun (WGS) entry which is preliminary data.</text>
</comment>
<reference evidence="3" key="1">
    <citation type="submission" date="2022-11" db="EMBL/GenBank/DDBJ databases">
        <title>Nonomuraea corallina sp. nov., a new species of the genus Nonomuraea isolated from sea side sediment in Thai sea.</title>
        <authorList>
            <person name="Ngamcharungchit C."/>
            <person name="Matsumoto A."/>
            <person name="Suriyachadkun C."/>
            <person name="Panbangred W."/>
            <person name="Inahashi Y."/>
            <person name="Intra B."/>
        </authorList>
    </citation>
    <scope>NUCLEOTIDE SEQUENCE</scope>
    <source>
        <strain evidence="3">MCN248</strain>
    </source>
</reference>
<sequence length="439" mass="46429">MKAPPAARPASAATPGPVDSRTGIIAHVLDLPVGPGEPRIFNSSVRMADSAALGAGSCYDQNGGAGLTREAARAAAIGEGLERYCAAFSQPDQVTVATWRGLAAGGHPPPGPAQYALFHRDQAEHAPHFGDDTPIAWLRAYSLSRAAWSHVPACLVHLPYLPQGRDVEEHIVGPAVSTGLACAASRAEAVLSGLYEAIERDAFMISWLRELPLGRVDLLSHPTIAEVYATRLRRPGLDYHVLDMTTDLGVPAFLCLLLDQRQDPPIACAGGAAHHDPAKAVLKALVEAAQTREWAKYLCRTRAGTPAPSADELTTFEDHVFHYASGGSARALEPFLDRPMVPLPAAGEPPADHRTALDAVLGRLGAAGLEALAVDLTTPDVAGCGYHVVKVMVPGLQPLYADESRPLLGGHRLYARHPEAPCPRPAGPGDLNRAPHPYP</sequence>
<keyword evidence="4" id="KW-1185">Reference proteome</keyword>
<name>A0ABT4S4L4_9ACTN</name>
<evidence type="ECO:0000313" key="3">
    <source>
        <dbReference type="EMBL" id="MDA0632080.1"/>
    </source>
</evidence>
<dbReference type="PANTHER" id="PTHR37809">
    <property type="entry name" value="RIBOSOMAL PROTEIN S12 METHYLTHIOTRANSFERASE ACCESSORY FACTOR YCAO"/>
    <property type="match status" value="1"/>
</dbReference>
<dbReference type="InterPro" id="IPR027624">
    <property type="entry name" value="TOMM_cyclo_SagD"/>
</dbReference>
<proteinExistence type="predicted"/>
<dbReference type="NCBIfam" id="TIGR00702">
    <property type="entry name" value="YcaO-type kinase domain"/>
    <property type="match status" value="1"/>
</dbReference>
<organism evidence="3 4">
    <name type="scientific">Nonomuraea corallina</name>
    <dbReference type="NCBI Taxonomy" id="2989783"/>
    <lineage>
        <taxon>Bacteria</taxon>
        <taxon>Bacillati</taxon>
        <taxon>Actinomycetota</taxon>
        <taxon>Actinomycetes</taxon>
        <taxon>Streptosporangiales</taxon>
        <taxon>Streptosporangiaceae</taxon>
        <taxon>Nonomuraea</taxon>
    </lineage>
</organism>
<dbReference type="EMBL" id="JAPNNL010000003">
    <property type="protein sequence ID" value="MDA0632080.1"/>
    <property type="molecule type" value="Genomic_DNA"/>
</dbReference>
<evidence type="ECO:0000256" key="1">
    <source>
        <dbReference type="SAM" id="MobiDB-lite"/>
    </source>
</evidence>
<evidence type="ECO:0000313" key="4">
    <source>
        <dbReference type="Proteomes" id="UP001144036"/>
    </source>
</evidence>
<protein>
    <submittedName>
        <fullName evidence="3">YcaO-like family protein</fullName>
    </submittedName>
</protein>
<accession>A0ABT4S4L4</accession>
<feature type="region of interest" description="Disordered" evidence="1">
    <location>
        <begin position="418"/>
        <end position="439"/>
    </location>
</feature>
<dbReference type="Pfam" id="PF02624">
    <property type="entry name" value="YcaO"/>
    <property type="match status" value="1"/>
</dbReference>
<dbReference type="Gene3D" id="3.30.40.250">
    <property type="match status" value="1"/>
</dbReference>
<dbReference type="RefSeq" id="WP_270152858.1">
    <property type="nucleotide sequence ID" value="NZ_JAPNNL010000003.1"/>
</dbReference>
<dbReference type="NCBIfam" id="TIGR03604">
    <property type="entry name" value="TOMM_cyclo_SagD"/>
    <property type="match status" value="1"/>
</dbReference>
<evidence type="ECO:0000259" key="2">
    <source>
        <dbReference type="PROSITE" id="PS51664"/>
    </source>
</evidence>
<feature type="domain" description="YcaO" evidence="2">
    <location>
        <begin position="64"/>
        <end position="439"/>
    </location>
</feature>
<dbReference type="PROSITE" id="PS51664">
    <property type="entry name" value="YCAO"/>
    <property type="match status" value="1"/>
</dbReference>
<dbReference type="Proteomes" id="UP001144036">
    <property type="component" value="Unassembled WGS sequence"/>
</dbReference>
<dbReference type="PANTHER" id="PTHR37809:SF1">
    <property type="entry name" value="RIBOSOMAL PROTEIN S12 METHYLTHIOTRANSFERASE ACCESSORY FACTOR YCAO"/>
    <property type="match status" value="1"/>
</dbReference>
<gene>
    <name evidence="3" type="ORF">OUY22_01525</name>
</gene>
<dbReference type="Gene3D" id="3.30.1330.230">
    <property type="match status" value="1"/>
</dbReference>
<dbReference type="Gene3D" id="3.30.160.660">
    <property type="match status" value="1"/>
</dbReference>
<dbReference type="InterPro" id="IPR003776">
    <property type="entry name" value="YcaO-like_dom"/>
</dbReference>